<proteinExistence type="predicted"/>
<name>A0A218MMS1_9VIRU</name>
<protein>
    <submittedName>
        <fullName evidence="1">Uncharacterized protein</fullName>
    </submittedName>
</protein>
<sequence length="71" mass="8445">MPNLKPLVNNRDLYEDFKEYIESKIQITQRSLEQAHTLVDIHRLQGSIHAYRRLLKMREDVNGPEPIKTSR</sequence>
<evidence type="ECO:0000313" key="1">
    <source>
        <dbReference type="EMBL" id="ASF00606.1"/>
    </source>
</evidence>
<organism evidence="1">
    <name type="scientific">uncultured virus</name>
    <dbReference type="NCBI Taxonomy" id="340016"/>
    <lineage>
        <taxon>Viruses</taxon>
        <taxon>environmental samples</taxon>
    </lineage>
</organism>
<reference evidence="1" key="2">
    <citation type="journal article" date="2017" name="Nat. Commun.">
        <title>Single-virus genomics reveals hidden cosmopolitan and abundant viruses.</title>
        <authorList>
            <person name="Martinez-Hernandez F."/>
            <person name="Fornas O."/>
            <person name="Lluesma Gomez M."/>
            <person name="Bolduc B."/>
            <person name="de la Cruz Pena M.J."/>
            <person name="Martinez J.M."/>
            <person name="Anton J."/>
            <person name="Gasol J.M."/>
            <person name="Rosselli R."/>
            <person name="Rodriguez-Valera F."/>
            <person name="Sullivan M.B."/>
            <person name="Acinas S.G."/>
            <person name="Martinez-Garcia M."/>
        </authorList>
    </citation>
    <scope>NUCLEOTIDE SEQUENCE</scope>
</reference>
<dbReference type="EMBL" id="KY052845">
    <property type="protein sequence ID" value="ASF00606.1"/>
    <property type="molecule type" value="Genomic_DNA"/>
</dbReference>
<reference evidence="1" key="1">
    <citation type="submission" date="2016-10" db="EMBL/GenBank/DDBJ databases">
        <authorList>
            <person name="Varghese N."/>
        </authorList>
    </citation>
    <scope>NUCLEOTIDE SEQUENCE</scope>
</reference>
<accession>A0A218MMS1</accession>